<feature type="region of interest" description="Disordered" evidence="1">
    <location>
        <begin position="35"/>
        <end position="77"/>
    </location>
</feature>
<proteinExistence type="predicted"/>
<evidence type="ECO:0000256" key="1">
    <source>
        <dbReference type="SAM" id="MobiDB-lite"/>
    </source>
</evidence>
<accession>A0ABR2YH66</accession>
<dbReference type="Proteomes" id="UP001491310">
    <property type="component" value="Unassembled WGS sequence"/>
</dbReference>
<reference evidence="3 4" key="1">
    <citation type="journal article" date="2024" name="Nat. Commun.">
        <title>Phylogenomics reveals the evolutionary origins of lichenization in chlorophyte algae.</title>
        <authorList>
            <person name="Puginier C."/>
            <person name="Libourel C."/>
            <person name="Otte J."/>
            <person name="Skaloud P."/>
            <person name="Haon M."/>
            <person name="Grisel S."/>
            <person name="Petersen M."/>
            <person name="Berrin J.G."/>
            <person name="Delaux P.M."/>
            <person name="Dal Grande F."/>
            <person name="Keller J."/>
        </authorList>
    </citation>
    <scope>NUCLEOTIDE SEQUENCE [LARGE SCALE GENOMIC DNA]</scope>
    <source>
        <strain evidence="3 4">SAG 216-7</strain>
    </source>
</reference>
<gene>
    <name evidence="3" type="ORF">WJX75_000907</name>
</gene>
<keyword evidence="4" id="KW-1185">Reference proteome</keyword>
<feature type="compositionally biased region" description="Polar residues" evidence="1">
    <location>
        <begin position="51"/>
        <end position="66"/>
    </location>
</feature>
<feature type="signal peptide" evidence="2">
    <location>
        <begin position="1"/>
        <end position="21"/>
    </location>
</feature>
<comment type="caution">
    <text evidence="3">The sequence shown here is derived from an EMBL/GenBank/DDBJ whole genome shotgun (WGS) entry which is preliminary data.</text>
</comment>
<evidence type="ECO:0000256" key="2">
    <source>
        <dbReference type="SAM" id="SignalP"/>
    </source>
</evidence>
<sequence>MQTPARFCVLAVVLCSSHALALDLQRSGRLLQQVSGVGGSQSTGLGSTGTDNTNSFPSNTDSTATASAKAEAQSGFSGGDAQAAAQAIATSGSGQDVADAFSQAYSQGMALL</sequence>
<feature type="chain" id="PRO_5045678595" evidence="2">
    <location>
        <begin position="22"/>
        <end position="112"/>
    </location>
</feature>
<keyword evidence="2" id="KW-0732">Signal</keyword>
<name>A0ABR2YH66_9CHLO</name>
<organism evidence="3 4">
    <name type="scientific">Coccomyxa subellipsoidea</name>
    <dbReference type="NCBI Taxonomy" id="248742"/>
    <lineage>
        <taxon>Eukaryota</taxon>
        <taxon>Viridiplantae</taxon>
        <taxon>Chlorophyta</taxon>
        <taxon>core chlorophytes</taxon>
        <taxon>Trebouxiophyceae</taxon>
        <taxon>Trebouxiophyceae incertae sedis</taxon>
        <taxon>Coccomyxaceae</taxon>
        <taxon>Coccomyxa</taxon>
    </lineage>
</organism>
<dbReference type="EMBL" id="JALJOT010000011">
    <property type="protein sequence ID" value="KAK9905495.1"/>
    <property type="molecule type" value="Genomic_DNA"/>
</dbReference>
<protein>
    <submittedName>
        <fullName evidence="3">Uncharacterized protein</fullName>
    </submittedName>
</protein>
<evidence type="ECO:0000313" key="3">
    <source>
        <dbReference type="EMBL" id="KAK9905495.1"/>
    </source>
</evidence>
<evidence type="ECO:0000313" key="4">
    <source>
        <dbReference type="Proteomes" id="UP001491310"/>
    </source>
</evidence>